<feature type="region of interest" description="Disordered" evidence="3">
    <location>
        <begin position="776"/>
        <end position="828"/>
    </location>
</feature>
<feature type="region of interest" description="Disordered" evidence="3">
    <location>
        <begin position="652"/>
        <end position="673"/>
    </location>
</feature>
<dbReference type="PANTHER" id="PTHR46116:SF15">
    <property type="entry name" value="(E3-INDEPENDENT) E2 UBIQUITIN-CONJUGATING ENZYME"/>
    <property type="match status" value="1"/>
</dbReference>
<reference evidence="5 6" key="1">
    <citation type="submission" date="2019-09" db="EMBL/GenBank/DDBJ databases">
        <title>The hologenome of the rock-dwelling lichen Lasallia pustulata.</title>
        <authorList>
            <person name="Greshake Tzovaras B."/>
            <person name="Segers F."/>
            <person name="Bicker A."/>
            <person name="Dal Grande F."/>
            <person name="Otte J."/>
            <person name="Hankeln T."/>
            <person name="Schmitt I."/>
            <person name="Ebersberger I."/>
        </authorList>
    </citation>
    <scope>NUCLEOTIDE SEQUENCE [LARGE SCALE GENOMIC DNA]</scope>
    <source>
        <strain evidence="5">A1-1</strain>
    </source>
</reference>
<sequence>MRLRGHNRHVLHLLATGEAINCLLWFDYSAAVTSSRSKNTVFSGLRRNIPLLLDWQDCWYDFISILCEPTLNLPAIMPSFYVEDTCALKGDRKIIGVVDRTWRDVDSNPYYEDDDLLQHEKVSKSAQKAFVETGLPPRGHVLVSFTEPYSGCSLVPEDDLVLVDRAFAIGDVVKRSSSDVLSGTIVGTSISCTLDPVNSESIFNDEQRSAVPLTQGPLLDIPGEELKLLEDHHEGDHLIYQDWVGVVTDVFEEVTVRLSNGSVVVVENHDELDVPVAPEGLGALSHGKSLAKRLKQRLQREDSSFENLRPGEVLYPGQKVITKKGNLRRGQWKFGAYDSSIEPIAIVVQVRLLGIEVVWMTPNVVSPNQNPGLEPPRTLDLDVLESGQITWYDLERLPQQPSSRLPGAAQGLDVAAGNYMRFLDPAGAAVKYNGTRDVTARGTFRRIPRRATQGYDMNVFRVRETKTRIDVQWQDLSTSQEEAMSVVPYLNVDDHDVWPGEIVVLKETEEIQRPPGWIETDNDVFEEVAVPKQVGVVQRTDPGERVAHVRWFSDPKVEILGESRSVLMPGSILGQLSTEVEEVSFYEIATYPALTPRRGDLALIVSQSTYVDHSGAVARRSRSNASATSAFQSLTTGYQTLLNYLRRTRGGGTSIEHTSGAPEPSIQSPNNASGESVLLSSTISQVRDIDWFGEIVDLGLDGLLTVRLGALSEVRDIRVPAERVIAIVSGDDASSYEASDSKDEGVWTDESMSIGSQENIYDSDEVMEDIVEYEGGARLDADGGDEMWTTDDEDAKSTSDTSMSDDVAADDLSSSEPSLPQKQQQTDTLVSATPMEMSWNETKPNEISLLSFPSMPAQFQILDTPAPIDHHFLNEAVELSANLMRRIRKEHRIMQSSLPDGTFVRTWDSRLDLLRVLIVGPRNTPYELAPFVMDFHFGSDFPTAPPGSYFHSWTNGIGRINPNLYEEGKICLSLLGTWPGDEKNEGWSAKQSSMLQIIVSLMGLVLVKEPYYNEAGFDVLVGTEESRIPSIHYSERAYVMAKGFIIHALQHPVGGLEDVIIWLYLLPDGPQLLRHVIAESEAVDNGGMLTEGQGPSEGSSSTVMKASSHMTPLSSGALKMLRKHVLMLKGTLHKNLNHSAG</sequence>
<dbReference type="GO" id="GO:0061631">
    <property type="term" value="F:ubiquitin conjugating enzyme activity"/>
    <property type="evidence" value="ECO:0007669"/>
    <property type="project" value="TreeGrafter"/>
</dbReference>
<name>A0A5M8PGZ4_9LECA</name>
<feature type="domain" description="UBC core" evidence="4">
    <location>
        <begin position="882"/>
        <end position="1046"/>
    </location>
</feature>
<comment type="caution">
    <text evidence="5">The sequence shown here is derived from an EMBL/GenBank/DDBJ whole genome shotgun (WGS) entry which is preliminary data.</text>
</comment>
<feature type="compositionally biased region" description="Acidic residues" evidence="3">
    <location>
        <begin position="782"/>
        <end position="794"/>
    </location>
</feature>
<evidence type="ECO:0000256" key="1">
    <source>
        <dbReference type="ARBA" id="ARBA00022679"/>
    </source>
</evidence>
<dbReference type="EMBL" id="VXIT01000014">
    <property type="protein sequence ID" value="KAA6408248.1"/>
    <property type="molecule type" value="Genomic_DNA"/>
</dbReference>
<evidence type="ECO:0000259" key="4">
    <source>
        <dbReference type="PROSITE" id="PS50127"/>
    </source>
</evidence>
<dbReference type="OrthoDB" id="47801at2759"/>
<dbReference type="SUPFAM" id="SSF54495">
    <property type="entry name" value="UBC-like"/>
    <property type="match status" value="1"/>
</dbReference>
<feature type="compositionally biased region" description="Polar residues" evidence="3">
    <location>
        <begin position="816"/>
        <end position="828"/>
    </location>
</feature>
<dbReference type="AlphaFoldDB" id="A0A5M8PGZ4"/>
<dbReference type="PROSITE" id="PS50127">
    <property type="entry name" value="UBC_2"/>
    <property type="match status" value="1"/>
</dbReference>
<dbReference type="CDD" id="cd23837">
    <property type="entry name" value="UBCc_UBE2O"/>
    <property type="match status" value="1"/>
</dbReference>
<dbReference type="PANTHER" id="PTHR46116">
    <property type="entry name" value="(E3-INDEPENDENT) E2 UBIQUITIN-CONJUGATING ENZYME"/>
    <property type="match status" value="1"/>
</dbReference>
<proteinExistence type="predicted"/>
<feature type="compositionally biased region" description="Low complexity" evidence="3">
    <location>
        <begin position="802"/>
        <end position="815"/>
    </location>
</feature>
<keyword evidence="2" id="KW-0833">Ubl conjugation pathway</keyword>
<protein>
    <recommendedName>
        <fullName evidence="4">UBC core domain-containing protein</fullName>
    </recommendedName>
</protein>
<keyword evidence="1" id="KW-0808">Transferase</keyword>
<evidence type="ECO:0000256" key="2">
    <source>
        <dbReference type="ARBA" id="ARBA00022786"/>
    </source>
</evidence>
<accession>A0A5M8PGZ4</accession>
<evidence type="ECO:0000313" key="5">
    <source>
        <dbReference type="EMBL" id="KAA6408248.1"/>
    </source>
</evidence>
<dbReference type="Proteomes" id="UP000324767">
    <property type="component" value="Unassembled WGS sequence"/>
</dbReference>
<dbReference type="SMART" id="SM00212">
    <property type="entry name" value="UBCc"/>
    <property type="match status" value="1"/>
</dbReference>
<dbReference type="Gene3D" id="3.10.110.10">
    <property type="entry name" value="Ubiquitin Conjugating Enzyme"/>
    <property type="match status" value="1"/>
</dbReference>
<evidence type="ECO:0000256" key="3">
    <source>
        <dbReference type="SAM" id="MobiDB-lite"/>
    </source>
</evidence>
<dbReference type="Pfam" id="PF00179">
    <property type="entry name" value="UQ_con"/>
    <property type="match status" value="1"/>
</dbReference>
<organism evidence="5 6">
    <name type="scientific">Lasallia pustulata</name>
    <dbReference type="NCBI Taxonomy" id="136370"/>
    <lineage>
        <taxon>Eukaryota</taxon>
        <taxon>Fungi</taxon>
        <taxon>Dikarya</taxon>
        <taxon>Ascomycota</taxon>
        <taxon>Pezizomycotina</taxon>
        <taxon>Lecanoromycetes</taxon>
        <taxon>OSLEUM clade</taxon>
        <taxon>Umbilicariomycetidae</taxon>
        <taxon>Umbilicariales</taxon>
        <taxon>Umbilicariaceae</taxon>
        <taxon>Lasallia</taxon>
    </lineage>
</organism>
<gene>
    <name evidence="5" type="ORF">FRX48_07990</name>
</gene>
<dbReference type="InterPro" id="IPR000608">
    <property type="entry name" value="UBC"/>
</dbReference>
<dbReference type="InterPro" id="IPR057735">
    <property type="entry name" value="UBE2O-like_tSH3-B"/>
</dbReference>
<evidence type="ECO:0000313" key="6">
    <source>
        <dbReference type="Proteomes" id="UP000324767"/>
    </source>
</evidence>
<dbReference type="InterPro" id="IPR016135">
    <property type="entry name" value="UBQ-conjugating_enzyme/RWD"/>
</dbReference>
<dbReference type="Pfam" id="PF23046">
    <property type="entry name" value="tSH3-B_UBE2O"/>
    <property type="match status" value="1"/>
</dbReference>